<evidence type="ECO:0000256" key="1">
    <source>
        <dbReference type="ARBA" id="ARBA00023125"/>
    </source>
</evidence>
<dbReference type="PANTHER" id="PTHR30055:SF220">
    <property type="entry name" value="TETR-FAMILY REGULATORY PROTEIN"/>
    <property type="match status" value="1"/>
</dbReference>
<dbReference type="SUPFAM" id="SSF48498">
    <property type="entry name" value="Tetracyclin repressor-like, C-terminal domain"/>
    <property type="match status" value="1"/>
</dbReference>
<dbReference type="InterPro" id="IPR001647">
    <property type="entry name" value="HTH_TetR"/>
</dbReference>
<dbReference type="Proteomes" id="UP000245206">
    <property type="component" value="Unassembled WGS sequence"/>
</dbReference>
<dbReference type="PROSITE" id="PS50977">
    <property type="entry name" value="HTH_TETR_2"/>
    <property type="match status" value="1"/>
</dbReference>
<evidence type="ECO:0000256" key="2">
    <source>
        <dbReference type="PROSITE-ProRule" id="PRU00335"/>
    </source>
</evidence>
<feature type="domain" description="HTH tetR-type" evidence="4">
    <location>
        <begin position="62"/>
        <end position="122"/>
    </location>
</feature>
<dbReference type="InterPro" id="IPR009057">
    <property type="entry name" value="Homeodomain-like_sf"/>
</dbReference>
<protein>
    <submittedName>
        <fullName evidence="5">AcrR family transcriptional regulator</fullName>
    </submittedName>
</protein>
<dbReference type="Pfam" id="PF00440">
    <property type="entry name" value="TetR_N"/>
    <property type="match status" value="1"/>
</dbReference>
<dbReference type="Gene3D" id="1.10.357.10">
    <property type="entry name" value="Tetracycline Repressor, domain 2"/>
    <property type="match status" value="1"/>
</dbReference>
<feature type="region of interest" description="Disordered" evidence="3">
    <location>
        <begin position="34"/>
        <end position="60"/>
    </location>
</feature>
<keyword evidence="1 2" id="KW-0238">DNA-binding</keyword>
<proteinExistence type="predicted"/>
<dbReference type="AlphaFoldDB" id="A0A2P2DGS8"/>
<feature type="compositionally biased region" description="Basic residues" evidence="3">
    <location>
        <begin position="34"/>
        <end position="45"/>
    </location>
</feature>
<dbReference type="SUPFAM" id="SSF46689">
    <property type="entry name" value="Homeodomain-like"/>
    <property type="match status" value="1"/>
</dbReference>
<accession>A0A2P2DGS8</accession>
<name>A0A2P2DGS8_9LEPT</name>
<dbReference type="EMBL" id="BFAZ01000009">
    <property type="protein sequence ID" value="GBF43832.1"/>
    <property type="molecule type" value="Genomic_DNA"/>
</dbReference>
<dbReference type="PANTHER" id="PTHR30055">
    <property type="entry name" value="HTH-TYPE TRANSCRIPTIONAL REGULATOR RUTR"/>
    <property type="match status" value="1"/>
</dbReference>
<feature type="DNA-binding region" description="H-T-H motif" evidence="2">
    <location>
        <begin position="85"/>
        <end position="104"/>
    </location>
</feature>
<comment type="caution">
    <text evidence="5">The sequence shown here is derived from an EMBL/GenBank/DDBJ whole genome shotgun (WGS) entry which is preliminary data.</text>
</comment>
<evidence type="ECO:0000313" key="6">
    <source>
        <dbReference type="Proteomes" id="UP000245206"/>
    </source>
</evidence>
<dbReference type="GO" id="GO:0003700">
    <property type="term" value="F:DNA-binding transcription factor activity"/>
    <property type="evidence" value="ECO:0007669"/>
    <property type="project" value="TreeGrafter"/>
</dbReference>
<evidence type="ECO:0000259" key="4">
    <source>
        <dbReference type="PROSITE" id="PS50977"/>
    </source>
</evidence>
<keyword evidence="6" id="KW-1185">Reference proteome</keyword>
<dbReference type="GO" id="GO:0000976">
    <property type="term" value="F:transcription cis-regulatory region binding"/>
    <property type="evidence" value="ECO:0007669"/>
    <property type="project" value="TreeGrafter"/>
</dbReference>
<dbReference type="InterPro" id="IPR050109">
    <property type="entry name" value="HTH-type_TetR-like_transc_reg"/>
</dbReference>
<dbReference type="InterPro" id="IPR036271">
    <property type="entry name" value="Tet_transcr_reg_TetR-rel_C_sf"/>
</dbReference>
<gene>
    <name evidence="5" type="ORF">LPTSP2_31350</name>
</gene>
<organism evidence="5 6">
    <name type="scientific">Leptospira ellinghausenii</name>
    <dbReference type="NCBI Taxonomy" id="1917822"/>
    <lineage>
        <taxon>Bacteria</taxon>
        <taxon>Pseudomonadati</taxon>
        <taxon>Spirochaetota</taxon>
        <taxon>Spirochaetia</taxon>
        <taxon>Leptospirales</taxon>
        <taxon>Leptospiraceae</taxon>
        <taxon>Leptospira</taxon>
    </lineage>
</organism>
<evidence type="ECO:0000256" key="3">
    <source>
        <dbReference type="SAM" id="MobiDB-lite"/>
    </source>
</evidence>
<sequence length="259" mass="29349">MSFDVGVFHNVDSVNLDVGSVNIKSIHCKHFMKPFKKQTTPKKTKTPTPKPSMSPTAGYHHGNLREEVLEHSRKVLEKTGVSSLSLRDIASDLGVSHTAPYRHFPKKMDLLQALVAEGFRELALAMKRAWDSSEDPLTKVRIAGEEYIYLLLNNPRRTELMFGGEIYVSGDPLSDDLRECGNEAYMGMFRIVEYGQNQLVLKKSVPTATLMMSFWSGVHGFAVLNERKWKSIQSSEEEKKSFQKEVLQILEIMIEGTRL</sequence>
<evidence type="ECO:0000313" key="5">
    <source>
        <dbReference type="EMBL" id="GBF43832.1"/>
    </source>
</evidence>
<reference evidence="6" key="1">
    <citation type="journal article" date="2019" name="Microbiol. Immunol.">
        <title>Molecular and phenotypic characterization of Leptospira johnsonii sp. nov., Leptospira ellinghausenii sp. nov. and Leptospira ryugenii sp. nov. isolated from soil and water in Japan.</title>
        <authorList>
            <person name="Masuzawa T."/>
            <person name="Saito M."/>
            <person name="Nakao R."/>
            <person name="Nikaido Y."/>
            <person name="Matsumoto M."/>
            <person name="Ogawa M."/>
            <person name="Yokoyama M."/>
            <person name="Hidaka Y."/>
            <person name="Tomita J."/>
            <person name="Sakakibara K."/>
            <person name="Suzuki K."/>
            <person name="Yasuda S."/>
            <person name="Sato H."/>
            <person name="Yamaguchi M."/>
            <person name="Yoshida S.I."/>
            <person name="Koizumi N."/>
            <person name="Kawamura Y."/>
        </authorList>
    </citation>
    <scope>NUCLEOTIDE SEQUENCE [LARGE SCALE GENOMIC DNA]</scope>
    <source>
        <strain evidence="6">E18</strain>
    </source>
</reference>